<keyword evidence="1" id="KW-0732">Signal</keyword>
<protein>
    <recommendedName>
        <fullName evidence="4">Fibronectin type-III domain-containing protein</fullName>
    </recommendedName>
</protein>
<dbReference type="Proteomes" id="UP000587760">
    <property type="component" value="Unassembled WGS sequence"/>
</dbReference>
<evidence type="ECO:0000313" key="3">
    <source>
        <dbReference type="Proteomes" id="UP000587760"/>
    </source>
</evidence>
<proteinExistence type="predicted"/>
<gene>
    <name evidence="2" type="ORF">HNR50_002583</name>
</gene>
<organism evidence="2 3">
    <name type="scientific">Spirochaeta isovalerica</name>
    <dbReference type="NCBI Taxonomy" id="150"/>
    <lineage>
        <taxon>Bacteria</taxon>
        <taxon>Pseudomonadati</taxon>
        <taxon>Spirochaetota</taxon>
        <taxon>Spirochaetia</taxon>
        <taxon>Spirochaetales</taxon>
        <taxon>Spirochaetaceae</taxon>
        <taxon>Spirochaeta</taxon>
    </lineage>
</organism>
<dbReference type="PROSITE" id="PS51257">
    <property type="entry name" value="PROKAR_LIPOPROTEIN"/>
    <property type="match status" value="1"/>
</dbReference>
<evidence type="ECO:0000313" key="2">
    <source>
        <dbReference type="EMBL" id="MBB6480910.1"/>
    </source>
</evidence>
<reference evidence="2 3" key="1">
    <citation type="submission" date="2020-08" db="EMBL/GenBank/DDBJ databases">
        <title>Genomic Encyclopedia of Type Strains, Phase IV (KMG-IV): sequencing the most valuable type-strain genomes for metagenomic binning, comparative biology and taxonomic classification.</title>
        <authorList>
            <person name="Goeker M."/>
        </authorList>
    </citation>
    <scope>NUCLEOTIDE SEQUENCE [LARGE SCALE GENOMIC DNA]</scope>
    <source>
        <strain evidence="2 3">DSM 2461</strain>
    </source>
</reference>
<comment type="caution">
    <text evidence="2">The sequence shown here is derived from an EMBL/GenBank/DDBJ whole genome shotgun (WGS) entry which is preliminary data.</text>
</comment>
<dbReference type="RefSeq" id="WP_184747154.1">
    <property type="nucleotide sequence ID" value="NZ_JACHGJ010000004.1"/>
</dbReference>
<feature type="signal peptide" evidence="1">
    <location>
        <begin position="1"/>
        <end position="20"/>
    </location>
</feature>
<sequence length="250" mass="28552">MKSRLMPLLFLLAGCSASLFEDMSRTIDDPEVQKPWVQSFTEELEIKISWEEDPGADEYVLYRADDNIGTYEKIYQGTSLEFFDSDVSEQGRYLYTLVKMRGEEAFGPSLPVLGVASMTMEDEFESNDREENATPFLYDLSANVQYYADNTKQHILEDRDWYSVEVGPRRSFTFQVLYTGTGSQELEYYCQPETPQGLDSESEITIVNTTMESKIFNFCIYPYGANILTGSSGGGKIIQYDLDFTAEQEL</sequence>
<dbReference type="AlphaFoldDB" id="A0A841RD41"/>
<dbReference type="Gene3D" id="2.60.40.10">
    <property type="entry name" value="Immunoglobulins"/>
    <property type="match status" value="1"/>
</dbReference>
<feature type="chain" id="PRO_5032439826" description="Fibronectin type-III domain-containing protein" evidence="1">
    <location>
        <begin position="21"/>
        <end position="250"/>
    </location>
</feature>
<keyword evidence="3" id="KW-1185">Reference proteome</keyword>
<name>A0A841RD41_9SPIO</name>
<evidence type="ECO:0008006" key="4">
    <source>
        <dbReference type="Google" id="ProtNLM"/>
    </source>
</evidence>
<dbReference type="EMBL" id="JACHGJ010000004">
    <property type="protein sequence ID" value="MBB6480910.1"/>
    <property type="molecule type" value="Genomic_DNA"/>
</dbReference>
<dbReference type="InterPro" id="IPR013783">
    <property type="entry name" value="Ig-like_fold"/>
</dbReference>
<evidence type="ECO:0000256" key="1">
    <source>
        <dbReference type="SAM" id="SignalP"/>
    </source>
</evidence>
<accession>A0A841RD41</accession>